<keyword evidence="2" id="KW-1185">Reference proteome</keyword>
<accession>A0A9P5Y1T3</accession>
<proteinExistence type="predicted"/>
<reference evidence="1" key="1">
    <citation type="submission" date="2020-11" db="EMBL/GenBank/DDBJ databases">
        <authorList>
            <consortium name="DOE Joint Genome Institute"/>
            <person name="Ahrendt S."/>
            <person name="Riley R."/>
            <person name="Andreopoulos W."/>
            <person name="Labutti K."/>
            <person name="Pangilinan J."/>
            <person name="Ruiz-Duenas F.J."/>
            <person name="Barrasa J.M."/>
            <person name="Sanchez-Garcia M."/>
            <person name="Camarero S."/>
            <person name="Miyauchi S."/>
            <person name="Serrano A."/>
            <person name="Linde D."/>
            <person name="Babiker R."/>
            <person name="Drula E."/>
            <person name="Ayuso-Fernandez I."/>
            <person name="Pacheco R."/>
            <person name="Padilla G."/>
            <person name="Ferreira P."/>
            <person name="Barriuso J."/>
            <person name="Kellner H."/>
            <person name="Castanera R."/>
            <person name="Alfaro M."/>
            <person name="Ramirez L."/>
            <person name="Pisabarro A.G."/>
            <person name="Kuo A."/>
            <person name="Tritt A."/>
            <person name="Lipzen A."/>
            <person name="He G."/>
            <person name="Yan M."/>
            <person name="Ng V."/>
            <person name="Cullen D."/>
            <person name="Martin F."/>
            <person name="Rosso M.-N."/>
            <person name="Henrissat B."/>
            <person name="Hibbett D."/>
            <person name="Martinez A.T."/>
            <person name="Grigoriev I.V."/>
        </authorList>
    </citation>
    <scope>NUCLEOTIDE SEQUENCE</scope>
    <source>
        <strain evidence="1">CBS 247.69</strain>
    </source>
</reference>
<sequence>MEKPEDRNWWALSIFGAVMEYFPYWTIVRTGCLLAEALPYLTCHDLKISFSL</sequence>
<organism evidence="1 2">
    <name type="scientific">Collybia nuda</name>
    <dbReference type="NCBI Taxonomy" id="64659"/>
    <lineage>
        <taxon>Eukaryota</taxon>
        <taxon>Fungi</taxon>
        <taxon>Dikarya</taxon>
        <taxon>Basidiomycota</taxon>
        <taxon>Agaricomycotina</taxon>
        <taxon>Agaricomycetes</taxon>
        <taxon>Agaricomycetidae</taxon>
        <taxon>Agaricales</taxon>
        <taxon>Tricholomatineae</taxon>
        <taxon>Clitocybaceae</taxon>
        <taxon>Collybia</taxon>
    </lineage>
</organism>
<comment type="caution">
    <text evidence="1">The sequence shown here is derived from an EMBL/GenBank/DDBJ whole genome shotgun (WGS) entry which is preliminary data.</text>
</comment>
<name>A0A9P5Y1T3_9AGAR</name>
<evidence type="ECO:0000313" key="1">
    <source>
        <dbReference type="EMBL" id="KAF9460677.1"/>
    </source>
</evidence>
<protein>
    <submittedName>
        <fullName evidence="1">Uncharacterized protein</fullName>
    </submittedName>
</protein>
<dbReference type="AlphaFoldDB" id="A0A9P5Y1T3"/>
<dbReference type="EMBL" id="MU150295">
    <property type="protein sequence ID" value="KAF9460677.1"/>
    <property type="molecule type" value="Genomic_DNA"/>
</dbReference>
<gene>
    <name evidence="1" type="ORF">BDZ94DRAFT_1265610</name>
</gene>
<evidence type="ECO:0000313" key="2">
    <source>
        <dbReference type="Proteomes" id="UP000807353"/>
    </source>
</evidence>
<dbReference type="Proteomes" id="UP000807353">
    <property type="component" value="Unassembled WGS sequence"/>
</dbReference>